<dbReference type="SUPFAM" id="SSF50978">
    <property type="entry name" value="WD40 repeat-like"/>
    <property type="match status" value="1"/>
</dbReference>
<evidence type="ECO:0000256" key="9">
    <source>
        <dbReference type="SAM" id="MobiDB-lite"/>
    </source>
</evidence>
<accession>A0ABQ6N8D0</accession>
<comment type="similarity">
    <text evidence="8">Belongs to the IFT172 family.</text>
</comment>
<proteinExistence type="inferred from homology"/>
<organism evidence="11 12">
    <name type="scientific">Tetraparma gracilis</name>
    <dbReference type="NCBI Taxonomy" id="2962635"/>
    <lineage>
        <taxon>Eukaryota</taxon>
        <taxon>Sar</taxon>
        <taxon>Stramenopiles</taxon>
        <taxon>Ochrophyta</taxon>
        <taxon>Bolidophyceae</taxon>
        <taxon>Parmales</taxon>
        <taxon>Triparmaceae</taxon>
        <taxon>Tetraparma</taxon>
    </lineage>
</organism>
<name>A0ABQ6N8D0_9STRA</name>
<dbReference type="Proteomes" id="UP001165060">
    <property type="component" value="Unassembled WGS sequence"/>
</dbReference>
<dbReference type="Gene3D" id="2.130.10.10">
    <property type="entry name" value="YVTN repeat-like/Quinoprotein amine dehydrogenase"/>
    <property type="match status" value="3"/>
</dbReference>
<keyword evidence="5" id="KW-0802">TPR repeat</keyword>
<evidence type="ECO:0000256" key="3">
    <source>
        <dbReference type="ARBA" id="ARBA00022574"/>
    </source>
</evidence>
<reference evidence="11 12" key="1">
    <citation type="journal article" date="2023" name="Commun. Biol.">
        <title>Genome analysis of Parmales, the sister group of diatoms, reveals the evolutionary specialization of diatoms from phago-mixotrophs to photoautotrophs.</title>
        <authorList>
            <person name="Ban H."/>
            <person name="Sato S."/>
            <person name="Yoshikawa S."/>
            <person name="Yamada K."/>
            <person name="Nakamura Y."/>
            <person name="Ichinomiya M."/>
            <person name="Sato N."/>
            <person name="Blanc-Mathieu R."/>
            <person name="Endo H."/>
            <person name="Kuwata A."/>
            <person name="Ogata H."/>
        </authorList>
    </citation>
    <scope>NUCLEOTIDE SEQUENCE [LARGE SCALE GENOMIC DNA]</scope>
</reference>
<evidence type="ECO:0000256" key="8">
    <source>
        <dbReference type="ARBA" id="ARBA00038130"/>
    </source>
</evidence>
<protein>
    <recommendedName>
        <fullName evidence="10">IFT80/172/WDR35 TPR domain-containing protein</fullName>
    </recommendedName>
</protein>
<evidence type="ECO:0000313" key="12">
    <source>
        <dbReference type="Proteomes" id="UP001165060"/>
    </source>
</evidence>
<feature type="domain" description="IFT80/172/WDR35 TPR" evidence="10">
    <location>
        <begin position="660"/>
        <end position="768"/>
    </location>
</feature>
<evidence type="ECO:0000259" key="10">
    <source>
        <dbReference type="Pfam" id="PF23387"/>
    </source>
</evidence>
<feature type="region of interest" description="Disordered" evidence="9">
    <location>
        <begin position="468"/>
        <end position="488"/>
    </location>
</feature>
<comment type="subcellular location">
    <subcellularLocation>
        <location evidence="1">Cell projection</location>
        <location evidence="1">Cilium</location>
    </subcellularLocation>
</comment>
<dbReference type="EMBL" id="BRYB01006495">
    <property type="protein sequence ID" value="GMI50207.1"/>
    <property type="molecule type" value="Genomic_DNA"/>
</dbReference>
<dbReference type="Pfam" id="PF23387">
    <property type="entry name" value="TPR_IFT80_172"/>
    <property type="match status" value="1"/>
</dbReference>
<evidence type="ECO:0000256" key="7">
    <source>
        <dbReference type="ARBA" id="ARBA00023273"/>
    </source>
</evidence>
<evidence type="ECO:0000256" key="5">
    <source>
        <dbReference type="ARBA" id="ARBA00022803"/>
    </source>
</evidence>
<keyword evidence="7" id="KW-0966">Cell projection</keyword>
<feature type="compositionally biased region" description="Basic and acidic residues" evidence="9">
    <location>
        <begin position="468"/>
        <end position="483"/>
    </location>
</feature>
<keyword evidence="3" id="KW-0853">WD repeat</keyword>
<keyword evidence="12" id="KW-1185">Reference proteome</keyword>
<sequence length="1769" mass="198178">MQLRHSNTLMPATEGATPWKGKVTAMCFSADNSRMAMVTTDRVVSIFDEKGERVDKFATKPNDKGPKNYIVRSLAFCPDPAQAKLAVAQSDNIVFIYKWAAASPSGDGTGDIWSGKKSICNKFAGSSPVTSLVWAPNHPFEVVYGLAEGKVKIGQLRSNRHQTLYNAEVYVVALAADPRGTGIVSAHLDGSIYRYNFPESNMPGPAYTKIAEHAVVPYALSWGRSVCAAGNDGRVTFYDRDGGQERTFDYADSASCKEFTVASFNNTGDSVVVGNFDSFYTFSYNAKSESWDENELKTVENMYSVTALAWKANGSVLAVGSMCGLLDTYDACIRRYTYKKVFELTYVSPSQVLIRHKQTKQTNMIKSKLGREILKISIHADPLTKVDRYVVATTEDDLILQDLETGKGSEVQWHGNGDSEKFFFDTLNACLISYAGELSVIEYGSDEVIASVRTEHTSSHLLSVRINERPPRQGEDNPDTPRVDEEDGQNKKIAYLLDQQTVCVKNMHTQASTTINHDSKVDFVELNSRGNLLLFRDKRRVLHLFDVETQQRSALLNYCSYVQWVPDSDVVVAQNRGNMCVWYNIHAPDQVMVREIKGDIDGIERANGKTEVLVDETTSISSYVLVEELIDFGTAIDDRDYVKAMQILEGMEFTPQSEAMWQQLLEMCVDNWNLKMAERCAAALGDVSRARYLREVSKMADKAKASGVDARDHWQVRSKMLELKKQLEQAEDVLIAHNKVDEAISMYEDLLLFNEALEVAERKNHPDAEDKRKKFYQYLIESKQGEAAAAMKETEGEFVQAINLYLGASMPGKAARVIVDNNITQPSNLLENVALALEETDMHERAGDFYERMGQRQRALDAFVKGHAYRKAVELARKHFQNQVVSLEEAWGDHLVSVSQLDMAINHYMEAHAQTKAITAAIKARQWNKALSLADQLGVDEGRPFYAELASHYEAAKQYKEAERCYIQSDNHNKAVEMWTNAGEWENAHRVAKSFLPESEISALYMDNAAKMEKAQKFKEAEKLYLAVDKPDHAIAMYKRHRKFDAMIAVVSKHRKELLGESHKYLANQLEQEGNLREAEEHYASAGEWLAAVNMYRTNDNWEEAIRVAKFHGGINASKRVAYAYALHLGGSAGATLLNKHGLLEPAIDYAMESGAFDHAFELAKDSMPKKVPEVHLKYALLLEDEERFQEAETEFIHANKPREAIDMFIHQQSWVDALRVAERFDPSAVPDVYAAQGKAAAERGDFVRAEEMFVAASKPDLALAMYEEAGQWQDALRICQRHLPHKQTEVNLRYQSAQATMGTGGTKADYLSKGRNLEKSRDFSRAIDAYLLAKKDVLRNPDDLEEVWEQAVRVARSNCKNRYMEVVRLVSERLVEVSKHESAAEILREADQLDDAVSVAISGQAWGKARELAGGNKSLSTRVESAFKGFMVKGGDTSGLMEMGHSSAALDVLAQRGDWNRLWETASKERVSAGTILKYSAMRVQQLVDDGNSGYDEAVETLSQHGAPSSPTYYDLYRDLVCGVLGRDQRQEEKADQAAVVASLRSVLYNVGVQLRAQSTDQKIDMEFEGLLMAAHYTHMMYECQKHGLPGLACKCAITLLRYSGIVPTDKAFYMAGQCCKAENDMNLAFMLLNRYVDLIEAIEEGDNSNIDNADFAEATNVPFDTPLPTTFYLPEHDAREEVRDWVLSICMDNTIDQRLPRQGESEGTIYAGLYASDKPTCIVTGYPVSNRDLIDVNASVANKKDWNALVNKTESCPWTGVEASPQW</sequence>
<keyword evidence="6" id="KW-0969">Cilium</keyword>
<dbReference type="PANTHER" id="PTHR15722:SF2">
    <property type="entry name" value="INTRAFLAGELLAR TRANSPORT PROTEIN 172 HOMOLOG"/>
    <property type="match status" value="1"/>
</dbReference>
<dbReference type="SMART" id="SM00320">
    <property type="entry name" value="WD40"/>
    <property type="match status" value="5"/>
</dbReference>
<dbReference type="PANTHER" id="PTHR15722">
    <property type="entry name" value="IFT140/172-RELATED"/>
    <property type="match status" value="1"/>
</dbReference>
<comment type="caution">
    <text evidence="11">The sequence shown here is derived from an EMBL/GenBank/DDBJ whole genome shotgun (WGS) entry which is preliminary data.</text>
</comment>
<dbReference type="InterPro" id="IPR056157">
    <property type="entry name" value="TPR_IFT80_172_dom"/>
</dbReference>
<evidence type="ECO:0000313" key="11">
    <source>
        <dbReference type="EMBL" id="GMI50207.1"/>
    </source>
</evidence>
<evidence type="ECO:0000256" key="4">
    <source>
        <dbReference type="ARBA" id="ARBA00022737"/>
    </source>
</evidence>
<keyword evidence="2" id="KW-0217">Developmental protein</keyword>
<evidence type="ECO:0000256" key="6">
    <source>
        <dbReference type="ARBA" id="ARBA00023069"/>
    </source>
</evidence>
<evidence type="ECO:0000256" key="2">
    <source>
        <dbReference type="ARBA" id="ARBA00022473"/>
    </source>
</evidence>
<dbReference type="Gene3D" id="1.25.40.470">
    <property type="match status" value="4"/>
</dbReference>
<gene>
    <name evidence="11" type="ORF">TeGR_g12012</name>
</gene>
<dbReference type="InterPro" id="IPR036322">
    <property type="entry name" value="WD40_repeat_dom_sf"/>
</dbReference>
<evidence type="ECO:0000256" key="1">
    <source>
        <dbReference type="ARBA" id="ARBA00004138"/>
    </source>
</evidence>
<dbReference type="SUPFAM" id="SSF82171">
    <property type="entry name" value="DPP6 N-terminal domain-like"/>
    <property type="match status" value="1"/>
</dbReference>
<dbReference type="InterPro" id="IPR001680">
    <property type="entry name" value="WD40_rpt"/>
</dbReference>
<dbReference type="InterPro" id="IPR015943">
    <property type="entry name" value="WD40/YVTN_repeat-like_dom_sf"/>
</dbReference>
<keyword evidence="4" id="KW-0677">Repeat</keyword>